<keyword evidence="2" id="KW-1185">Reference proteome</keyword>
<sequence>MQIRYQGEVDTIFIPGVRYHPLDLSQTPEYNRGFCKRVCPARLSMAAQFRLKSHFERSKFKEVDMKCFLSDFE</sequence>
<gene>
    <name evidence="1" type="ORF">A9B99_19685</name>
</gene>
<dbReference type="AlphaFoldDB" id="A0A1B7L689"/>
<evidence type="ECO:0000313" key="1">
    <source>
        <dbReference type="EMBL" id="OAT77867.1"/>
    </source>
</evidence>
<dbReference type="STRING" id="1691903.A9B99_19685"/>
<dbReference type="OrthoDB" id="9809841at2"/>
<protein>
    <submittedName>
        <fullName evidence="1">Uncharacterized protein</fullName>
    </submittedName>
</protein>
<comment type="caution">
    <text evidence="1">The sequence shown here is derived from an EMBL/GenBank/DDBJ whole genome shotgun (WGS) entry which is preliminary data.</text>
</comment>
<reference evidence="2" key="1">
    <citation type="submission" date="2016-05" db="EMBL/GenBank/DDBJ databases">
        <authorList>
            <person name="Behera P."/>
            <person name="Vaishampayan P."/>
            <person name="Singh N."/>
            <person name="Raina V."/>
            <person name="Suar M."/>
            <person name="Pattnaik A."/>
            <person name="Rastogi G."/>
        </authorList>
    </citation>
    <scope>NUCLEOTIDE SEQUENCE [LARGE SCALE GENOMIC DNA]</scope>
    <source>
        <strain evidence="2">MP23</strain>
    </source>
</reference>
<proteinExistence type="predicted"/>
<organism evidence="1 2">
    <name type="scientific">Mangrovibacter phragmitis</name>
    <dbReference type="NCBI Taxonomy" id="1691903"/>
    <lineage>
        <taxon>Bacteria</taxon>
        <taxon>Pseudomonadati</taxon>
        <taxon>Pseudomonadota</taxon>
        <taxon>Gammaproteobacteria</taxon>
        <taxon>Enterobacterales</taxon>
        <taxon>Enterobacteriaceae</taxon>
        <taxon>Mangrovibacter</taxon>
    </lineage>
</organism>
<accession>A0A1B7L689</accession>
<dbReference type="EMBL" id="LYRP01000004">
    <property type="protein sequence ID" value="OAT77867.1"/>
    <property type="molecule type" value="Genomic_DNA"/>
</dbReference>
<name>A0A1B7L689_9ENTR</name>
<evidence type="ECO:0000313" key="2">
    <source>
        <dbReference type="Proteomes" id="UP000078225"/>
    </source>
</evidence>
<dbReference type="Proteomes" id="UP000078225">
    <property type="component" value="Unassembled WGS sequence"/>
</dbReference>